<feature type="domain" description="G-protein coupled receptors family 1 profile" evidence="6">
    <location>
        <begin position="1"/>
        <end position="162"/>
    </location>
</feature>
<evidence type="ECO:0000259" key="6">
    <source>
        <dbReference type="PROSITE" id="PS50262"/>
    </source>
</evidence>
<proteinExistence type="predicted"/>
<comment type="caution">
    <text evidence="7">The sequence shown here is derived from an EMBL/GenBank/DDBJ whole genome shotgun (WGS) entry which is preliminary data.</text>
</comment>
<dbReference type="AlphaFoldDB" id="A0AAE1B063"/>
<feature type="transmembrane region" description="Helical" evidence="5">
    <location>
        <begin position="141"/>
        <end position="163"/>
    </location>
</feature>
<keyword evidence="4 5" id="KW-0472">Membrane</keyword>
<dbReference type="InterPro" id="IPR017452">
    <property type="entry name" value="GPCR_Rhodpsn_7TM"/>
</dbReference>
<accession>A0AAE1B063</accession>
<feature type="transmembrane region" description="Helical" evidence="5">
    <location>
        <begin position="97"/>
        <end position="121"/>
    </location>
</feature>
<keyword evidence="8" id="KW-1185">Reference proteome</keyword>
<evidence type="ECO:0000256" key="5">
    <source>
        <dbReference type="SAM" id="Phobius"/>
    </source>
</evidence>
<protein>
    <recommendedName>
        <fullName evidence="6">G-protein coupled receptors family 1 profile domain-containing protein</fullName>
    </recommendedName>
</protein>
<dbReference type="Proteomes" id="UP001283361">
    <property type="component" value="Unassembled WGS sequence"/>
</dbReference>
<reference evidence="7" key="1">
    <citation type="journal article" date="2023" name="G3 (Bethesda)">
        <title>A reference genome for the long-term kleptoplast-retaining sea slug Elysia crispata morphotype clarki.</title>
        <authorList>
            <person name="Eastman K.E."/>
            <person name="Pendleton A.L."/>
            <person name="Shaikh M.A."/>
            <person name="Suttiyut T."/>
            <person name="Ogas R."/>
            <person name="Tomko P."/>
            <person name="Gavelis G."/>
            <person name="Widhalm J.R."/>
            <person name="Wisecaver J.H."/>
        </authorList>
    </citation>
    <scope>NUCLEOTIDE SEQUENCE</scope>
    <source>
        <strain evidence="7">ECLA1</strain>
    </source>
</reference>
<dbReference type="Gene3D" id="1.20.1070.10">
    <property type="entry name" value="Rhodopsin 7-helix transmembrane proteins"/>
    <property type="match status" value="1"/>
</dbReference>
<sequence length="186" mass="20609">MVLYQMGTLVPHYLYIGLTHATSPLTNKTVLVFDLLKYNERIGVLSLLLSFSLPTLVCFILVTLGTLILVARLRHSAELRSSSAVKRPLRIASKERSVATSVIGICVIYIVCLSPNVGFILVATAFPRFFYSDSVYGNATVFILTVASVFQSVSASVNLFVYLRMMSKYKAVLTKLFLSAKREKTV</sequence>
<organism evidence="7 8">
    <name type="scientific">Elysia crispata</name>
    <name type="common">lettuce slug</name>
    <dbReference type="NCBI Taxonomy" id="231223"/>
    <lineage>
        <taxon>Eukaryota</taxon>
        <taxon>Metazoa</taxon>
        <taxon>Spiralia</taxon>
        <taxon>Lophotrochozoa</taxon>
        <taxon>Mollusca</taxon>
        <taxon>Gastropoda</taxon>
        <taxon>Heterobranchia</taxon>
        <taxon>Euthyneura</taxon>
        <taxon>Panpulmonata</taxon>
        <taxon>Sacoglossa</taxon>
        <taxon>Placobranchoidea</taxon>
        <taxon>Plakobranchidae</taxon>
        <taxon>Elysia</taxon>
    </lineage>
</organism>
<feature type="transmembrane region" description="Helical" evidence="5">
    <location>
        <begin position="42"/>
        <end position="71"/>
    </location>
</feature>
<evidence type="ECO:0000256" key="1">
    <source>
        <dbReference type="ARBA" id="ARBA00004370"/>
    </source>
</evidence>
<evidence type="ECO:0000256" key="3">
    <source>
        <dbReference type="ARBA" id="ARBA00022989"/>
    </source>
</evidence>
<evidence type="ECO:0000256" key="4">
    <source>
        <dbReference type="ARBA" id="ARBA00023136"/>
    </source>
</evidence>
<evidence type="ECO:0000313" key="8">
    <source>
        <dbReference type="Proteomes" id="UP001283361"/>
    </source>
</evidence>
<dbReference type="EMBL" id="JAWDGP010000802">
    <property type="protein sequence ID" value="KAK3797167.1"/>
    <property type="molecule type" value="Genomic_DNA"/>
</dbReference>
<dbReference type="GO" id="GO:0016020">
    <property type="term" value="C:membrane"/>
    <property type="evidence" value="ECO:0007669"/>
    <property type="project" value="UniProtKB-SubCell"/>
</dbReference>
<dbReference type="Pfam" id="PF10324">
    <property type="entry name" value="7TM_GPCR_Srw"/>
    <property type="match status" value="1"/>
</dbReference>
<name>A0AAE1B063_9GAST</name>
<keyword evidence="2 5" id="KW-0812">Transmembrane</keyword>
<keyword evidence="3 5" id="KW-1133">Transmembrane helix</keyword>
<gene>
    <name evidence="7" type="ORF">RRG08_060511</name>
</gene>
<dbReference type="SUPFAM" id="SSF81321">
    <property type="entry name" value="Family A G protein-coupled receptor-like"/>
    <property type="match status" value="1"/>
</dbReference>
<dbReference type="InterPro" id="IPR019427">
    <property type="entry name" value="7TM_GPCR_serpentine_rcpt_Srw"/>
</dbReference>
<comment type="subcellular location">
    <subcellularLocation>
        <location evidence="1">Membrane</location>
    </subcellularLocation>
</comment>
<evidence type="ECO:0000313" key="7">
    <source>
        <dbReference type="EMBL" id="KAK3797167.1"/>
    </source>
</evidence>
<dbReference type="PROSITE" id="PS50262">
    <property type="entry name" value="G_PROTEIN_RECEP_F1_2"/>
    <property type="match status" value="1"/>
</dbReference>
<dbReference type="GO" id="GO:0008528">
    <property type="term" value="F:G protein-coupled peptide receptor activity"/>
    <property type="evidence" value="ECO:0007669"/>
    <property type="project" value="InterPro"/>
</dbReference>
<evidence type="ECO:0000256" key="2">
    <source>
        <dbReference type="ARBA" id="ARBA00022692"/>
    </source>
</evidence>